<dbReference type="Pfam" id="PF01370">
    <property type="entry name" value="Epimerase"/>
    <property type="match status" value="1"/>
</dbReference>
<evidence type="ECO:0000313" key="5">
    <source>
        <dbReference type="Proteomes" id="UP000036947"/>
    </source>
</evidence>
<sequence>MFPPRFAGKHCAIVGATGIIGVQIAKAFARHGAVVSLLGRTALQSRSKLERELAPFAYAPPTPPRPDTPSAHQFIRLDVADPADIKNVFGGRGAGSDQVSMGCGDVTAESPDATAVGPLDILINCAGISQTTLLKRTPDPELAGIIDTNLLATMLVCKYAKVRPNGMSPPGSQVTTNN</sequence>
<dbReference type="STRING" id="1163406.A0A0L0NK23"/>
<keyword evidence="5" id="KW-1185">Reference proteome</keyword>
<evidence type="ECO:0000259" key="3">
    <source>
        <dbReference type="Pfam" id="PF01370"/>
    </source>
</evidence>
<protein>
    <recommendedName>
        <fullName evidence="3">NAD-dependent epimerase/dehydratase domain-containing protein</fullName>
    </recommendedName>
</protein>
<dbReference type="GO" id="GO:0048038">
    <property type="term" value="F:quinone binding"/>
    <property type="evidence" value="ECO:0007669"/>
    <property type="project" value="TreeGrafter"/>
</dbReference>
<feature type="domain" description="NAD-dependent epimerase/dehydratase" evidence="3">
    <location>
        <begin position="13"/>
        <end position="90"/>
    </location>
</feature>
<dbReference type="CDD" id="cd05233">
    <property type="entry name" value="SDR_c"/>
    <property type="match status" value="1"/>
</dbReference>
<dbReference type="PANTHER" id="PTHR42760">
    <property type="entry name" value="SHORT-CHAIN DEHYDROGENASES/REDUCTASES FAMILY MEMBER"/>
    <property type="match status" value="1"/>
</dbReference>
<keyword evidence="2" id="KW-0560">Oxidoreductase</keyword>
<dbReference type="AlphaFoldDB" id="A0A0L0NK23"/>
<organism evidence="4 5">
    <name type="scientific">Tolypocladium ophioglossoides (strain CBS 100239)</name>
    <name type="common">Snaketongue truffleclub</name>
    <name type="synonym">Elaphocordyceps ophioglossoides</name>
    <dbReference type="NCBI Taxonomy" id="1163406"/>
    <lineage>
        <taxon>Eukaryota</taxon>
        <taxon>Fungi</taxon>
        <taxon>Dikarya</taxon>
        <taxon>Ascomycota</taxon>
        <taxon>Pezizomycotina</taxon>
        <taxon>Sordariomycetes</taxon>
        <taxon>Hypocreomycetidae</taxon>
        <taxon>Hypocreales</taxon>
        <taxon>Ophiocordycipitaceae</taxon>
        <taxon>Tolypocladium</taxon>
    </lineage>
</organism>
<evidence type="ECO:0000313" key="4">
    <source>
        <dbReference type="EMBL" id="KND94398.1"/>
    </source>
</evidence>
<dbReference type="EMBL" id="LFRF01000002">
    <property type="protein sequence ID" value="KND94398.1"/>
    <property type="molecule type" value="Genomic_DNA"/>
</dbReference>
<dbReference type="GO" id="GO:0006633">
    <property type="term" value="P:fatty acid biosynthetic process"/>
    <property type="evidence" value="ECO:0007669"/>
    <property type="project" value="TreeGrafter"/>
</dbReference>
<accession>A0A0L0NK23</accession>
<dbReference type="PANTHER" id="PTHR42760:SF133">
    <property type="entry name" value="3-OXOACYL-[ACYL-CARRIER-PROTEIN] REDUCTASE"/>
    <property type="match status" value="1"/>
</dbReference>
<name>A0A0L0NK23_TOLOC</name>
<comment type="similarity">
    <text evidence="1">Belongs to the short-chain dehydrogenases/reductases (SDR) family.</text>
</comment>
<dbReference type="InterPro" id="IPR001509">
    <property type="entry name" value="Epimerase_deHydtase"/>
</dbReference>
<proteinExistence type="inferred from homology"/>
<gene>
    <name evidence="4" type="ORF">TOPH_01213</name>
</gene>
<dbReference type="Proteomes" id="UP000036947">
    <property type="component" value="Unassembled WGS sequence"/>
</dbReference>
<dbReference type="Gene3D" id="3.40.50.720">
    <property type="entry name" value="NAD(P)-binding Rossmann-like Domain"/>
    <property type="match status" value="1"/>
</dbReference>
<dbReference type="OrthoDB" id="47007at2759"/>
<dbReference type="GO" id="GO:0016616">
    <property type="term" value="F:oxidoreductase activity, acting on the CH-OH group of donors, NAD or NADP as acceptor"/>
    <property type="evidence" value="ECO:0007669"/>
    <property type="project" value="TreeGrafter"/>
</dbReference>
<evidence type="ECO:0000256" key="2">
    <source>
        <dbReference type="ARBA" id="ARBA00023002"/>
    </source>
</evidence>
<dbReference type="InterPro" id="IPR036291">
    <property type="entry name" value="NAD(P)-bd_dom_sf"/>
</dbReference>
<evidence type="ECO:0000256" key="1">
    <source>
        <dbReference type="ARBA" id="ARBA00006484"/>
    </source>
</evidence>
<dbReference type="SUPFAM" id="SSF51735">
    <property type="entry name" value="NAD(P)-binding Rossmann-fold domains"/>
    <property type="match status" value="1"/>
</dbReference>
<reference evidence="4 5" key="1">
    <citation type="journal article" date="2015" name="BMC Genomics">
        <title>The genome of the truffle-parasite Tolypocladium ophioglossoides and the evolution of antifungal peptaibiotics.</title>
        <authorList>
            <person name="Quandt C.A."/>
            <person name="Bushley K.E."/>
            <person name="Spatafora J.W."/>
        </authorList>
    </citation>
    <scope>NUCLEOTIDE SEQUENCE [LARGE SCALE GENOMIC DNA]</scope>
    <source>
        <strain evidence="4 5">CBS 100239</strain>
    </source>
</reference>
<comment type="caution">
    <text evidence="4">The sequence shown here is derived from an EMBL/GenBank/DDBJ whole genome shotgun (WGS) entry which is preliminary data.</text>
</comment>